<protein>
    <submittedName>
        <fullName evidence="1">Uncharacterized protein</fullName>
    </submittedName>
</protein>
<reference evidence="2" key="1">
    <citation type="submission" date="2018-02" db="EMBL/GenBank/DDBJ databases">
        <authorList>
            <person name="Seth-Smith MB H."/>
            <person name="Seth-Smith H."/>
        </authorList>
    </citation>
    <scope>NUCLEOTIDE SEQUENCE [LARGE SCALE GENOMIC DNA]</scope>
</reference>
<dbReference type="AlphaFoldDB" id="A0A447GH59"/>
<evidence type="ECO:0000313" key="1">
    <source>
        <dbReference type="EMBL" id="VDM89709.1"/>
    </source>
</evidence>
<sequence>MGAVLPRPSIVGMRACARHRSRSSALAALADGTAQPRHPLGGWGRKRFTPAESNRMRGESVGEAAFLCRLGYIY</sequence>
<dbReference type="KEGG" id="mbai:MB901379_03290"/>
<dbReference type="Proteomes" id="UP000269998">
    <property type="component" value="Chromosome"/>
</dbReference>
<keyword evidence="2" id="KW-1185">Reference proteome</keyword>
<organism evidence="1 2">
    <name type="scientific">Mycobacterium basiliense</name>
    <dbReference type="NCBI Taxonomy" id="2094119"/>
    <lineage>
        <taxon>Bacteria</taxon>
        <taxon>Bacillati</taxon>
        <taxon>Actinomycetota</taxon>
        <taxon>Actinomycetes</taxon>
        <taxon>Mycobacteriales</taxon>
        <taxon>Mycobacteriaceae</taxon>
        <taxon>Mycobacterium</taxon>
    </lineage>
</organism>
<name>A0A447GH59_9MYCO</name>
<evidence type="ECO:0000313" key="2">
    <source>
        <dbReference type="Proteomes" id="UP000269998"/>
    </source>
</evidence>
<accession>A0A447GH59</accession>
<dbReference type="EMBL" id="LR130759">
    <property type="protein sequence ID" value="VDM89709.1"/>
    <property type="molecule type" value="Genomic_DNA"/>
</dbReference>
<gene>
    <name evidence="1" type="ORF">MB901379_03290</name>
</gene>
<proteinExistence type="predicted"/>